<dbReference type="GO" id="GO:0000981">
    <property type="term" value="F:DNA-binding transcription factor activity, RNA polymerase II-specific"/>
    <property type="evidence" value="ECO:0007669"/>
    <property type="project" value="InterPro"/>
</dbReference>
<dbReference type="Pfam" id="PF11951">
    <property type="entry name" value="Fungal_trans_2"/>
    <property type="match status" value="1"/>
</dbReference>
<evidence type="ECO:0000313" key="5">
    <source>
        <dbReference type="Proteomes" id="UP000788993"/>
    </source>
</evidence>
<dbReference type="PANTHER" id="PTHR37534:SF4">
    <property type="entry name" value="ZN(II)2CYS6 TRANSCRIPTION FACTOR (EUROFUNG)"/>
    <property type="match status" value="1"/>
</dbReference>
<dbReference type="EMBL" id="JAEUBD010001062">
    <property type="protein sequence ID" value="KAH3667636.1"/>
    <property type="molecule type" value="Genomic_DNA"/>
</dbReference>
<dbReference type="InterPro" id="IPR021858">
    <property type="entry name" value="Fun_TF"/>
</dbReference>
<evidence type="ECO:0000256" key="1">
    <source>
        <dbReference type="ARBA" id="ARBA00004123"/>
    </source>
</evidence>
<proteinExistence type="predicted"/>
<keyword evidence="2" id="KW-0539">Nucleus</keyword>
<feature type="compositionally biased region" description="Basic and acidic residues" evidence="3">
    <location>
        <begin position="1"/>
        <end position="10"/>
    </location>
</feature>
<dbReference type="AlphaFoldDB" id="A0A1B7SDH0"/>
<name>A0A1B7SDH0_9ASCO</name>
<dbReference type="CDD" id="cd00067">
    <property type="entry name" value="GAL4"/>
    <property type="match status" value="1"/>
</dbReference>
<dbReference type="GO" id="GO:0008270">
    <property type="term" value="F:zinc ion binding"/>
    <property type="evidence" value="ECO:0007669"/>
    <property type="project" value="InterPro"/>
</dbReference>
<keyword evidence="5" id="KW-1185">Reference proteome</keyword>
<evidence type="ECO:0000313" key="4">
    <source>
        <dbReference type="EMBL" id="KAH3667636.1"/>
    </source>
</evidence>
<dbReference type="GO" id="GO:0045944">
    <property type="term" value="P:positive regulation of transcription by RNA polymerase II"/>
    <property type="evidence" value="ECO:0007669"/>
    <property type="project" value="TreeGrafter"/>
</dbReference>
<protein>
    <submittedName>
        <fullName evidence="4">Uncharacterized protein</fullName>
    </submittedName>
</protein>
<feature type="region of interest" description="Disordered" evidence="3">
    <location>
        <begin position="1"/>
        <end position="30"/>
    </location>
</feature>
<accession>A0A1B7SDH0</accession>
<organism evidence="4 5">
    <name type="scientific">Ogataea polymorpha</name>
    <dbReference type="NCBI Taxonomy" id="460523"/>
    <lineage>
        <taxon>Eukaryota</taxon>
        <taxon>Fungi</taxon>
        <taxon>Dikarya</taxon>
        <taxon>Ascomycota</taxon>
        <taxon>Saccharomycotina</taxon>
        <taxon>Pichiomycetes</taxon>
        <taxon>Pichiales</taxon>
        <taxon>Pichiaceae</taxon>
        <taxon>Ogataea</taxon>
    </lineage>
</organism>
<comment type="subcellular location">
    <subcellularLocation>
        <location evidence="1">Nucleus</location>
    </subcellularLocation>
</comment>
<reference evidence="4" key="1">
    <citation type="journal article" date="2021" name="Open Biol.">
        <title>Shared evolutionary footprints suggest mitochondrial oxidative damage underlies multiple complex I losses in fungi.</title>
        <authorList>
            <person name="Schikora-Tamarit M.A."/>
            <person name="Marcet-Houben M."/>
            <person name="Nosek J."/>
            <person name="Gabaldon T."/>
        </authorList>
    </citation>
    <scope>NUCLEOTIDE SEQUENCE</scope>
    <source>
        <strain evidence="4">NCAIM Y.01608</strain>
    </source>
</reference>
<comment type="caution">
    <text evidence="4">The sequence shown here is derived from an EMBL/GenBank/DDBJ whole genome shotgun (WGS) entry which is preliminary data.</text>
</comment>
<evidence type="ECO:0000256" key="3">
    <source>
        <dbReference type="SAM" id="MobiDB-lite"/>
    </source>
</evidence>
<dbReference type="PANTHER" id="PTHR37534">
    <property type="entry name" value="TRANSCRIPTIONAL ACTIVATOR PROTEIN UGA3"/>
    <property type="match status" value="1"/>
</dbReference>
<dbReference type="SMART" id="SM00066">
    <property type="entry name" value="GAL4"/>
    <property type="match status" value="1"/>
</dbReference>
<dbReference type="GO" id="GO:0000976">
    <property type="term" value="F:transcription cis-regulatory region binding"/>
    <property type="evidence" value="ECO:0007669"/>
    <property type="project" value="TreeGrafter"/>
</dbReference>
<dbReference type="InterPro" id="IPR036864">
    <property type="entry name" value="Zn2-C6_fun-type_DNA-bd_sf"/>
</dbReference>
<dbReference type="Proteomes" id="UP000788993">
    <property type="component" value="Unassembled WGS sequence"/>
</dbReference>
<dbReference type="PROSITE" id="PS50048">
    <property type="entry name" value="ZN2_CY6_FUNGAL_2"/>
    <property type="match status" value="1"/>
</dbReference>
<evidence type="ECO:0000256" key="2">
    <source>
        <dbReference type="ARBA" id="ARBA00023242"/>
    </source>
</evidence>
<dbReference type="CDD" id="cd12148">
    <property type="entry name" value="fungal_TF_MHR"/>
    <property type="match status" value="1"/>
</dbReference>
<dbReference type="SUPFAM" id="SSF57701">
    <property type="entry name" value="Zn2/Cys6 DNA-binding domain"/>
    <property type="match status" value="1"/>
</dbReference>
<reference evidence="4" key="2">
    <citation type="submission" date="2021-01" db="EMBL/GenBank/DDBJ databases">
        <authorList>
            <person name="Schikora-Tamarit M.A."/>
        </authorList>
    </citation>
    <scope>NUCLEOTIDE SEQUENCE</scope>
    <source>
        <strain evidence="4">NCAIM Y.01608</strain>
    </source>
</reference>
<gene>
    <name evidence="4" type="ORF">OGATHE_003159</name>
</gene>
<dbReference type="RefSeq" id="XP_018209498.1">
    <property type="nucleotide sequence ID" value="XM_018355002.1"/>
</dbReference>
<sequence length="684" mass="77858">MSISRDDDHPRPKRARSGKPKKETPPAKRRVRTGCLTCRRKHKKCDENRPKCDFCTAKGLECVWPEEVKKNVFVNNSFKDFCFSQSKHRDRFRKPTDFDLSSSLSPLDYHLGPDDPRTRKKAYSLDVADHYLSAFDGYSRKNEYLDAPLTTAYPLLETSESPLSGLFNAPQELPSQLTRTPSFGASSLSYFDTLQSYSMNPSLSSGSNDKISTASSVSSDMSLAKKDADFEHRYSFAEPQKKSKFGLDYYDLPNTLNDLMCLFIATKDSTSGSKLPNNETIFEIFTDKSTMEAPSIDDHEMMLLMETYIDQIAHFLNKSDETQCNIFMTKIPELAHRFPSLKYAILGLASRHLEKVRSDYSGEKTLQYYTYSLQQLSMCLNSDKNTLEVVATCVLLCYFEILSTNPDSWHSRLENCGSMLKVCHINARSETELEKALFWSFAALDIGCCAVGDRKTVVRPEDWFGTDAPSSPTETGTALQSMLYLSCQIFQLVSSNDDQSEFDSCWKSLWKQLGDWERARSSNMRGFCFKRDNSFPETLFSSSTALCANQLFHTCCILMLQTKPRLVKLHEPEKQERTPDTLFQSAIKTEQGESVSTSSLMSRSQIWHAKQIIGINVCNMKSASSRSLGCQILSLQAIWIAGKLISSAHEHSIILQLLQRLESWSSMSMDWREKQLTEFWKREC</sequence>
<dbReference type="Pfam" id="PF00172">
    <property type="entry name" value="Zn_clus"/>
    <property type="match status" value="1"/>
</dbReference>
<dbReference type="Gene3D" id="4.10.240.10">
    <property type="entry name" value="Zn(2)-C6 fungal-type DNA-binding domain"/>
    <property type="match status" value="1"/>
</dbReference>
<dbReference type="OrthoDB" id="415590at2759"/>
<dbReference type="InterPro" id="IPR001138">
    <property type="entry name" value="Zn2Cys6_DnaBD"/>
</dbReference>
<dbReference type="PROSITE" id="PS00463">
    <property type="entry name" value="ZN2_CY6_FUNGAL_1"/>
    <property type="match status" value="1"/>
</dbReference>
<dbReference type="GO" id="GO:0005634">
    <property type="term" value="C:nucleus"/>
    <property type="evidence" value="ECO:0007669"/>
    <property type="project" value="UniProtKB-SubCell"/>
</dbReference>